<dbReference type="AlphaFoldDB" id="A0A8K0DC72"/>
<sequence>MEKRSRDHMTTPTTDSLVAVHWNDNNVVTVLSNCDSVYPIKHSNRYSRSNKKKVREEKKTKIISDEGNSKDNCNELGLEFTEGWISCKVYNKLAHCSYGGIEDNDIHCKNDD</sequence>
<comment type="caution">
    <text evidence="1">The sequence shown here is derived from an EMBL/GenBank/DDBJ whole genome shotgun (WGS) entry which is preliminary data.</text>
</comment>
<name>A0A8K0DC72_IGNLU</name>
<gene>
    <name evidence="1" type="ORF">ILUMI_02754</name>
</gene>
<dbReference type="OrthoDB" id="10057240at2759"/>
<dbReference type="EMBL" id="VTPC01001029">
    <property type="protein sequence ID" value="KAF2903428.1"/>
    <property type="molecule type" value="Genomic_DNA"/>
</dbReference>
<dbReference type="Proteomes" id="UP000801492">
    <property type="component" value="Unassembled WGS sequence"/>
</dbReference>
<protein>
    <submittedName>
        <fullName evidence="1">Uncharacterized protein</fullName>
    </submittedName>
</protein>
<evidence type="ECO:0000313" key="2">
    <source>
        <dbReference type="Proteomes" id="UP000801492"/>
    </source>
</evidence>
<keyword evidence="2" id="KW-1185">Reference proteome</keyword>
<evidence type="ECO:0000313" key="1">
    <source>
        <dbReference type="EMBL" id="KAF2903428.1"/>
    </source>
</evidence>
<reference evidence="1" key="1">
    <citation type="submission" date="2019-08" db="EMBL/GenBank/DDBJ databases">
        <title>The genome of the North American firefly Photinus pyralis.</title>
        <authorList>
            <consortium name="Photinus pyralis genome working group"/>
            <person name="Fallon T.R."/>
            <person name="Sander Lower S.E."/>
            <person name="Weng J.-K."/>
        </authorList>
    </citation>
    <scope>NUCLEOTIDE SEQUENCE</scope>
    <source>
        <strain evidence="1">TRF0915ILg1</strain>
        <tissue evidence="1">Whole body</tissue>
    </source>
</reference>
<accession>A0A8K0DC72</accession>
<organism evidence="1 2">
    <name type="scientific">Ignelater luminosus</name>
    <name type="common">Cucubano</name>
    <name type="synonym">Pyrophorus luminosus</name>
    <dbReference type="NCBI Taxonomy" id="2038154"/>
    <lineage>
        <taxon>Eukaryota</taxon>
        <taxon>Metazoa</taxon>
        <taxon>Ecdysozoa</taxon>
        <taxon>Arthropoda</taxon>
        <taxon>Hexapoda</taxon>
        <taxon>Insecta</taxon>
        <taxon>Pterygota</taxon>
        <taxon>Neoptera</taxon>
        <taxon>Endopterygota</taxon>
        <taxon>Coleoptera</taxon>
        <taxon>Polyphaga</taxon>
        <taxon>Elateriformia</taxon>
        <taxon>Elateroidea</taxon>
        <taxon>Elateridae</taxon>
        <taxon>Agrypninae</taxon>
        <taxon>Pyrophorini</taxon>
        <taxon>Ignelater</taxon>
    </lineage>
</organism>
<proteinExistence type="predicted"/>